<dbReference type="Gene3D" id="3.10.180.10">
    <property type="entry name" value="2,3-Dihydroxybiphenyl 1,2-Dioxygenase, domain 1"/>
    <property type="match status" value="1"/>
</dbReference>
<evidence type="ECO:0000259" key="1">
    <source>
        <dbReference type="PROSITE" id="PS51819"/>
    </source>
</evidence>
<dbReference type="AlphaFoldDB" id="A0A4P6FCH3"/>
<dbReference type="RefSeq" id="WP_129191229.1">
    <property type="nucleotide sequence ID" value="NZ_CP035491.1"/>
</dbReference>
<dbReference type="EMBL" id="CP035491">
    <property type="protein sequence ID" value="QAY73752.1"/>
    <property type="molecule type" value="Genomic_DNA"/>
</dbReference>
<name>A0A4P6FCH3_9MICO</name>
<dbReference type="InterPro" id="IPR004360">
    <property type="entry name" value="Glyas_Fos-R_dOase_dom"/>
</dbReference>
<dbReference type="InterPro" id="IPR037523">
    <property type="entry name" value="VOC_core"/>
</dbReference>
<dbReference type="PROSITE" id="PS51819">
    <property type="entry name" value="VOC"/>
    <property type="match status" value="1"/>
</dbReference>
<dbReference type="Pfam" id="PF00903">
    <property type="entry name" value="Glyoxalase"/>
    <property type="match status" value="1"/>
</dbReference>
<accession>A0A4P6FCH3</accession>
<evidence type="ECO:0000313" key="2">
    <source>
        <dbReference type="EMBL" id="QAY73752.1"/>
    </source>
</evidence>
<sequence>MLTALTIRYVADVEASRRFYEGLGLDYLPEASVPVWAQLDAAAGAVGLHDAAASKGRAPGAVELAFATDEKLEEVAARLAAGGYAYELAGEDFGRSLRVTDPDGVVVQIQEIDPATMRESQAAL</sequence>
<gene>
    <name evidence="2" type="ORF">ET445_10740</name>
</gene>
<dbReference type="InterPro" id="IPR029068">
    <property type="entry name" value="Glyas_Bleomycin-R_OHBP_Dase"/>
</dbReference>
<proteinExistence type="predicted"/>
<evidence type="ECO:0000313" key="3">
    <source>
        <dbReference type="Proteomes" id="UP000291259"/>
    </source>
</evidence>
<dbReference type="SUPFAM" id="SSF54593">
    <property type="entry name" value="Glyoxalase/Bleomycin resistance protein/Dihydroxybiphenyl dioxygenase"/>
    <property type="match status" value="1"/>
</dbReference>
<organism evidence="2 3">
    <name type="scientific">Agromyces protaetiae</name>
    <dbReference type="NCBI Taxonomy" id="2509455"/>
    <lineage>
        <taxon>Bacteria</taxon>
        <taxon>Bacillati</taxon>
        <taxon>Actinomycetota</taxon>
        <taxon>Actinomycetes</taxon>
        <taxon>Micrococcales</taxon>
        <taxon>Microbacteriaceae</taxon>
        <taxon>Agromyces</taxon>
    </lineage>
</organism>
<dbReference type="OrthoDB" id="9792323at2"/>
<feature type="domain" description="VOC" evidence="1">
    <location>
        <begin position="1"/>
        <end position="112"/>
    </location>
</feature>
<dbReference type="Proteomes" id="UP000291259">
    <property type="component" value="Chromosome"/>
</dbReference>
<dbReference type="KEGG" id="agf:ET445_10740"/>
<protein>
    <submittedName>
        <fullName evidence="2">VOC family protein</fullName>
    </submittedName>
</protein>
<keyword evidence="3" id="KW-1185">Reference proteome</keyword>
<reference evidence="2 3" key="1">
    <citation type="submission" date="2019-01" db="EMBL/GenBank/DDBJ databases">
        <title>Genome sequencing of strain FW100M-8.</title>
        <authorList>
            <person name="Heo J."/>
            <person name="Kim S.-J."/>
            <person name="Kim J.-S."/>
            <person name="Hong S.-B."/>
            <person name="Kwon S.-W."/>
        </authorList>
    </citation>
    <scope>NUCLEOTIDE SEQUENCE [LARGE SCALE GENOMIC DNA]</scope>
    <source>
        <strain evidence="2 3">FW100M-8</strain>
    </source>
</reference>